<gene>
    <name evidence="5" type="ORF">DW663_09005</name>
</gene>
<evidence type="ECO:0000313" key="5">
    <source>
        <dbReference type="EMBL" id="RHF71178.1"/>
    </source>
</evidence>
<dbReference type="GO" id="GO:0000976">
    <property type="term" value="F:transcription cis-regulatory region binding"/>
    <property type="evidence" value="ECO:0007669"/>
    <property type="project" value="TreeGrafter"/>
</dbReference>
<dbReference type="SUPFAM" id="SSF53822">
    <property type="entry name" value="Periplasmic binding protein-like I"/>
    <property type="match status" value="1"/>
</dbReference>
<organism evidence="5 6">
    <name type="scientific">Fusobacterium mortiferum</name>
    <dbReference type="NCBI Taxonomy" id="850"/>
    <lineage>
        <taxon>Bacteria</taxon>
        <taxon>Fusobacteriati</taxon>
        <taxon>Fusobacteriota</taxon>
        <taxon>Fusobacteriia</taxon>
        <taxon>Fusobacteriales</taxon>
        <taxon>Fusobacteriaceae</taxon>
        <taxon>Fusobacterium</taxon>
    </lineage>
</organism>
<dbReference type="PANTHER" id="PTHR30146:SF144">
    <property type="entry name" value="LACI-FAMILY TRANSCRIPTION REGULATOR"/>
    <property type="match status" value="1"/>
</dbReference>
<protein>
    <submittedName>
        <fullName evidence="5">LacI family transcriptional regulator</fullName>
    </submittedName>
</protein>
<dbReference type="GeneID" id="62762212"/>
<dbReference type="PROSITE" id="PS50932">
    <property type="entry name" value="HTH_LACI_2"/>
    <property type="match status" value="1"/>
</dbReference>
<dbReference type="SMART" id="SM00354">
    <property type="entry name" value="HTH_LACI"/>
    <property type="match status" value="1"/>
</dbReference>
<dbReference type="PANTHER" id="PTHR30146">
    <property type="entry name" value="LACI-RELATED TRANSCRIPTIONAL REPRESSOR"/>
    <property type="match status" value="1"/>
</dbReference>
<dbReference type="RefSeq" id="WP_005885135.1">
    <property type="nucleotide sequence ID" value="NZ_CABMMQ010000007.1"/>
</dbReference>
<feature type="domain" description="HTH lacI-type" evidence="4">
    <location>
        <begin position="2"/>
        <end position="56"/>
    </location>
</feature>
<dbReference type="Pfam" id="PF13407">
    <property type="entry name" value="Peripla_BP_4"/>
    <property type="match status" value="1"/>
</dbReference>
<evidence type="ECO:0000259" key="4">
    <source>
        <dbReference type="PROSITE" id="PS50932"/>
    </source>
</evidence>
<evidence type="ECO:0000256" key="2">
    <source>
        <dbReference type="ARBA" id="ARBA00023125"/>
    </source>
</evidence>
<dbReference type="Proteomes" id="UP000284676">
    <property type="component" value="Unassembled WGS sequence"/>
</dbReference>
<reference evidence="5 6" key="1">
    <citation type="submission" date="2018-08" db="EMBL/GenBank/DDBJ databases">
        <title>A genome reference for cultivated species of the human gut microbiota.</title>
        <authorList>
            <person name="Zou Y."/>
            <person name="Xue W."/>
            <person name="Luo G."/>
        </authorList>
    </citation>
    <scope>NUCLEOTIDE SEQUENCE [LARGE SCALE GENOMIC DNA]</scope>
    <source>
        <strain evidence="5 6">AM25-1</strain>
    </source>
</reference>
<dbReference type="InterPro" id="IPR025997">
    <property type="entry name" value="SBP_2_dom"/>
</dbReference>
<keyword evidence="1" id="KW-0805">Transcription regulation</keyword>
<evidence type="ECO:0000256" key="3">
    <source>
        <dbReference type="ARBA" id="ARBA00023163"/>
    </source>
</evidence>
<comment type="caution">
    <text evidence="5">The sequence shown here is derived from an EMBL/GenBank/DDBJ whole genome shotgun (WGS) entry which is preliminary data.</text>
</comment>
<dbReference type="AlphaFoldDB" id="A0A414PRJ4"/>
<dbReference type="Pfam" id="PF00356">
    <property type="entry name" value="LacI"/>
    <property type="match status" value="1"/>
</dbReference>
<dbReference type="Gene3D" id="1.10.260.40">
    <property type="entry name" value="lambda repressor-like DNA-binding domains"/>
    <property type="match status" value="1"/>
</dbReference>
<dbReference type="EMBL" id="QRHL01000017">
    <property type="protein sequence ID" value="RHF71178.1"/>
    <property type="molecule type" value="Genomic_DNA"/>
</dbReference>
<proteinExistence type="predicted"/>
<evidence type="ECO:0000256" key="1">
    <source>
        <dbReference type="ARBA" id="ARBA00023015"/>
    </source>
</evidence>
<dbReference type="InterPro" id="IPR028082">
    <property type="entry name" value="Peripla_BP_I"/>
</dbReference>
<dbReference type="InterPro" id="IPR000843">
    <property type="entry name" value="HTH_LacI"/>
</dbReference>
<dbReference type="Gene3D" id="3.40.50.2300">
    <property type="match status" value="2"/>
</dbReference>
<dbReference type="GO" id="GO:0003700">
    <property type="term" value="F:DNA-binding transcription factor activity"/>
    <property type="evidence" value="ECO:0007669"/>
    <property type="project" value="TreeGrafter"/>
</dbReference>
<keyword evidence="2" id="KW-0238">DNA-binding</keyword>
<keyword evidence="3" id="KW-0804">Transcription</keyword>
<evidence type="ECO:0000313" key="6">
    <source>
        <dbReference type="Proteomes" id="UP000284676"/>
    </source>
</evidence>
<dbReference type="SUPFAM" id="SSF47413">
    <property type="entry name" value="lambda repressor-like DNA-binding domains"/>
    <property type="match status" value="1"/>
</dbReference>
<sequence>MVTQKEIAEKLGISRTTVARAINGSPLIKEETKKKILELVKETNYEKNYVGSSLAGKKTKKVCALVVESKNEFYTSEIKRGINLAIKEYKAYNYKIEIKTTDINDPEKQIEELEKLLKIKDLDGIIITPLDKEKVYKIIKPYLEKLKIVSLGIRLHNDIPHVGPDHIKQGKIAAGLMDNLLRENEKVLIIDNGDDKVSSKLYLKGFLDRIKDANVEVIGPLEGNGIEKSVELIKELFTKEEIDGLYINRYAHDILVKLPKEMLKGKKIVTNGIGKIIKNLIKKKIINMTVMEEISSEGYAAGKNMFDILYKNKIFDEKWEISKSRIIFYENLED</sequence>
<name>A0A414PRJ4_FUSMR</name>
<accession>A0A414PRJ4</accession>
<dbReference type="InterPro" id="IPR010982">
    <property type="entry name" value="Lambda_DNA-bd_dom_sf"/>
</dbReference>
<dbReference type="CDD" id="cd01392">
    <property type="entry name" value="HTH_LacI"/>
    <property type="match status" value="1"/>
</dbReference>